<sequence length="274" mass="29647">MAVIRVYPDGEYVDGTKFDDKITTFYHNNLPHRYINGHAGDDLIIVRSWSFSREHPTYWDAPFGTAGDRIDGGAGNDTVRAPEGANNIYGGTGHDVIFAGTPVYEGAFDDPFFWRDLDDVVYGGSGNDTIYGQGGPDRLFGNAGADHVFGGQGDDTILGGGGHDRLWGGDRNDLISGGRGNDVIDGGKGSDTLTGDAGADKFIFTGGRDRITDFQDDVDTIKIDRDFYSGSKAQLFRDAEIKGGNAVFDLDGKHKLIVENVDALSDLRDDVFLF</sequence>
<dbReference type="Gene3D" id="2.150.10.10">
    <property type="entry name" value="Serralysin-like metalloprotease, C-terminal"/>
    <property type="match status" value="3"/>
</dbReference>
<dbReference type="OrthoDB" id="423072at2"/>
<reference evidence="3 4" key="1">
    <citation type="submission" date="2016-10" db="EMBL/GenBank/DDBJ databases">
        <authorList>
            <person name="de Groot N.N."/>
        </authorList>
    </citation>
    <scope>NUCLEOTIDE SEQUENCE [LARGE SCALE GENOMIC DNA]</scope>
    <source>
        <strain evidence="3 4">DSM 17862</strain>
    </source>
</reference>
<dbReference type="AlphaFoldDB" id="A0A1I0GU83"/>
<keyword evidence="2" id="KW-0964">Secreted</keyword>
<keyword evidence="4" id="KW-1185">Reference proteome</keyword>
<dbReference type="PRINTS" id="PR00313">
    <property type="entry name" value="CABNDNGRPT"/>
</dbReference>
<accession>A0A1I0GU83</accession>
<dbReference type="SUPFAM" id="SSF51120">
    <property type="entry name" value="beta-Roll"/>
    <property type="match status" value="1"/>
</dbReference>
<dbReference type="PANTHER" id="PTHR38340">
    <property type="entry name" value="S-LAYER PROTEIN"/>
    <property type="match status" value="1"/>
</dbReference>
<dbReference type="GO" id="GO:0005576">
    <property type="term" value="C:extracellular region"/>
    <property type="evidence" value="ECO:0007669"/>
    <property type="project" value="UniProtKB-SubCell"/>
</dbReference>
<dbReference type="EMBL" id="FOHO01000009">
    <property type="protein sequence ID" value="SET74665.1"/>
    <property type="molecule type" value="Genomic_DNA"/>
</dbReference>
<gene>
    <name evidence="3" type="ORF">SAMN04489858_10981</name>
</gene>
<dbReference type="GO" id="GO:0005509">
    <property type="term" value="F:calcium ion binding"/>
    <property type="evidence" value="ECO:0007669"/>
    <property type="project" value="InterPro"/>
</dbReference>
<dbReference type="InterPro" id="IPR018511">
    <property type="entry name" value="Hemolysin-typ_Ca-bd_CS"/>
</dbReference>
<dbReference type="Pfam" id="PF00353">
    <property type="entry name" value="HemolysinCabind"/>
    <property type="match status" value="3"/>
</dbReference>
<dbReference type="STRING" id="364199.SAMN04489858_10981"/>
<proteinExistence type="predicted"/>
<dbReference type="PANTHER" id="PTHR38340:SF1">
    <property type="entry name" value="S-LAYER PROTEIN"/>
    <property type="match status" value="1"/>
</dbReference>
<protein>
    <submittedName>
        <fullName evidence="3">Hemolysin-type calcium-binding repeat-containing protein</fullName>
    </submittedName>
</protein>
<evidence type="ECO:0000256" key="2">
    <source>
        <dbReference type="ARBA" id="ARBA00022525"/>
    </source>
</evidence>
<organism evidence="3 4">
    <name type="scientific">Paracoccus homiensis</name>
    <dbReference type="NCBI Taxonomy" id="364199"/>
    <lineage>
        <taxon>Bacteria</taxon>
        <taxon>Pseudomonadati</taxon>
        <taxon>Pseudomonadota</taxon>
        <taxon>Alphaproteobacteria</taxon>
        <taxon>Rhodobacterales</taxon>
        <taxon>Paracoccaceae</taxon>
        <taxon>Paracoccus</taxon>
    </lineage>
</organism>
<dbReference type="Proteomes" id="UP000199180">
    <property type="component" value="Unassembled WGS sequence"/>
</dbReference>
<name>A0A1I0GU83_9RHOB</name>
<dbReference type="RefSeq" id="WP_090735657.1">
    <property type="nucleotide sequence ID" value="NZ_FOHO01000009.1"/>
</dbReference>
<dbReference type="InterPro" id="IPR011049">
    <property type="entry name" value="Serralysin-like_metalloprot_C"/>
</dbReference>
<comment type="subcellular location">
    <subcellularLocation>
        <location evidence="1">Secreted</location>
    </subcellularLocation>
</comment>
<dbReference type="InterPro" id="IPR001343">
    <property type="entry name" value="Hemolysn_Ca-bd"/>
</dbReference>
<evidence type="ECO:0000313" key="3">
    <source>
        <dbReference type="EMBL" id="SET74665.1"/>
    </source>
</evidence>
<evidence type="ECO:0000313" key="4">
    <source>
        <dbReference type="Proteomes" id="UP000199180"/>
    </source>
</evidence>
<dbReference type="PROSITE" id="PS00330">
    <property type="entry name" value="HEMOLYSIN_CALCIUM"/>
    <property type="match status" value="1"/>
</dbReference>
<evidence type="ECO:0000256" key="1">
    <source>
        <dbReference type="ARBA" id="ARBA00004613"/>
    </source>
</evidence>
<dbReference type="InterPro" id="IPR050557">
    <property type="entry name" value="RTX_toxin/Mannuronan_C5-epim"/>
</dbReference>